<protein>
    <recommendedName>
        <fullName evidence="6 10">Molybdopterin molybdenumtransferase</fullName>
        <ecNumber evidence="5 10">2.10.1.1</ecNumber>
    </recommendedName>
</protein>
<dbReference type="InterPro" id="IPR036688">
    <property type="entry name" value="MoeA_C_domain_IV_sf"/>
</dbReference>
<dbReference type="PANTHER" id="PTHR10192">
    <property type="entry name" value="MOLYBDOPTERIN BIOSYNTHESIS PROTEIN"/>
    <property type="match status" value="1"/>
</dbReference>
<evidence type="ECO:0000256" key="10">
    <source>
        <dbReference type="RuleBase" id="RU365090"/>
    </source>
</evidence>
<comment type="cofactor">
    <cofactor evidence="10">
        <name>Mg(2+)</name>
        <dbReference type="ChEBI" id="CHEBI:18420"/>
    </cofactor>
</comment>
<dbReference type="Pfam" id="PF03453">
    <property type="entry name" value="MoeA_N"/>
    <property type="match status" value="1"/>
</dbReference>
<dbReference type="PROSITE" id="PS01079">
    <property type="entry name" value="MOCF_BIOSYNTHESIS_2"/>
    <property type="match status" value="1"/>
</dbReference>
<dbReference type="AlphaFoldDB" id="A0A1G6R747"/>
<accession>A0A1G6R747</accession>
<comment type="function">
    <text evidence="2">May be involved in the biosynthesis of molybdopterin.</text>
</comment>
<dbReference type="EMBL" id="FMZA01000026">
    <property type="protein sequence ID" value="SDD00462.1"/>
    <property type="molecule type" value="Genomic_DNA"/>
</dbReference>
<comment type="function">
    <text evidence="1 10">Catalyzes the insertion of molybdate into adenylated molybdopterin with the concomitant release of AMP.</text>
</comment>
<dbReference type="GO" id="GO:0005829">
    <property type="term" value="C:cytosol"/>
    <property type="evidence" value="ECO:0007669"/>
    <property type="project" value="TreeGrafter"/>
</dbReference>
<comment type="similarity">
    <text evidence="4 10">Belongs to the MoeA family.</text>
</comment>
<keyword evidence="13" id="KW-1185">Reference proteome</keyword>
<dbReference type="InterPro" id="IPR036135">
    <property type="entry name" value="MoeA_linker/N_sf"/>
</dbReference>
<evidence type="ECO:0000256" key="6">
    <source>
        <dbReference type="ARBA" id="ARBA00021108"/>
    </source>
</evidence>
<evidence type="ECO:0000256" key="9">
    <source>
        <dbReference type="ARBA" id="ARBA00047317"/>
    </source>
</evidence>
<feature type="domain" description="MoaB/Mog" evidence="11">
    <location>
        <begin position="173"/>
        <end position="310"/>
    </location>
</feature>
<dbReference type="CDD" id="cd00887">
    <property type="entry name" value="MoeA"/>
    <property type="match status" value="1"/>
</dbReference>
<dbReference type="SUPFAM" id="SSF63882">
    <property type="entry name" value="MoeA N-terminal region -like"/>
    <property type="match status" value="1"/>
</dbReference>
<dbReference type="InterPro" id="IPR005110">
    <property type="entry name" value="MoeA_linker/N"/>
</dbReference>
<evidence type="ECO:0000313" key="13">
    <source>
        <dbReference type="Proteomes" id="UP000199387"/>
    </source>
</evidence>
<dbReference type="InterPro" id="IPR001453">
    <property type="entry name" value="MoaB/Mog_dom"/>
</dbReference>
<evidence type="ECO:0000256" key="2">
    <source>
        <dbReference type="ARBA" id="ARBA00003487"/>
    </source>
</evidence>
<proteinExistence type="inferred from homology"/>
<evidence type="ECO:0000259" key="11">
    <source>
        <dbReference type="SMART" id="SM00852"/>
    </source>
</evidence>
<dbReference type="SUPFAM" id="SSF53218">
    <property type="entry name" value="Molybdenum cofactor biosynthesis proteins"/>
    <property type="match status" value="1"/>
</dbReference>
<dbReference type="SUPFAM" id="SSF63867">
    <property type="entry name" value="MoeA C-terminal domain-like"/>
    <property type="match status" value="1"/>
</dbReference>
<dbReference type="SUPFAM" id="SSF53850">
    <property type="entry name" value="Periplasmic binding protein-like II"/>
    <property type="match status" value="1"/>
</dbReference>
<organism evidence="12 13">
    <name type="scientific">Melghirimyces thermohalophilus</name>
    <dbReference type="NCBI Taxonomy" id="1236220"/>
    <lineage>
        <taxon>Bacteria</taxon>
        <taxon>Bacillati</taxon>
        <taxon>Bacillota</taxon>
        <taxon>Bacilli</taxon>
        <taxon>Bacillales</taxon>
        <taxon>Thermoactinomycetaceae</taxon>
        <taxon>Melghirimyces</taxon>
    </lineage>
</organism>
<dbReference type="GO" id="GO:0061599">
    <property type="term" value="F:molybdopterin molybdotransferase activity"/>
    <property type="evidence" value="ECO:0007669"/>
    <property type="project" value="UniProtKB-UniRule"/>
</dbReference>
<keyword evidence="10" id="KW-0808">Transferase</keyword>
<dbReference type="Gene3D" id="2.40.340.10">
    <property type="entry name" value="MoeA, C-terminal, domain IV"/>
    <property type="match status" value="1"/>
</dbReference>
<gene>
    <name evidence="12" type="ORF">SAMN04488112_12650</name>
</gene>
<reference evidence="12 13" key="1">
    <citation type="submission" date="2016-10" db="EMBL/GenBank/DDBJ databases">
        <authorList>
            <person name="de Groot N.N."/>
        </authorList>
    </citation>
    <scope>NUCLEOTIDE SEQUENCE [LARGE SCALE GENOMIC DNA]</scope>
    <source>
        <strain evidence="12 13">DSM 45514</strain>
    </source>
</reference>
<dbReference type="GO" id="GO:0006777">
    <property type="term" value="P:Mo-molybdopterin cofactor biosynthetic process"/>
    <property type="evidence" value="ECO:0007669"/>
    <property type="project" value="UniProtKB-UniRule"/>
</dbReference>
<dbReference type="EC" id="2.10.1.1" evidence="5 10"/>
<dbReference type="NCBIfam" id="TIGR00177">
    <property type="entry name" value="molyb_syn"/>
    <property type="match status" value="1"/>
</dbReference>
<dbReference type="Gene3D" id="3.40.980.10">
    <property type="entry name" value="MoaB/Mog-like domain"/>
    <property type="match status" value="1"/>
</dbReference>
<comment type="catalytic activity">
    <reaction evidence="9">
        <text>adenylyl-molybdopterin + molybdate = Mo-molybdopterin + AMP + H(+)</text>
        <dbReference type="Rhea" id="RHEA:35047"/>
        <dbReference type="ChEBI" id="CHEBI:15378"/>
        <dbReference type="ChEBI" id="CHEBI:36264"/>
        <dbReference type="ChEBI" id="CHEBI:62727"/>
        <dbReference type="ChEBI" id="CHEBI:71302"/>
        <dbReference type="ChEBI" id="CHEBI:456215"/>
        <dbReference type="EC" id="2.10.1.1"/>
    </reaction>
</comment>
<dbReference type="Proteomes" id="UP000199387">
    <property type="component" value="Unassembled WGS sequence"/>
</dbReference>
<dbReference type="Pfam" id="PF12727">
    <property type="entry name" value="PBP_like"/>
    <property type="match status" value="1"/>
</dbReference>
<evidence type="ECO:0000256" key="1">
    <source>
        <dbReference type="ARBA" id="ARBA00002901"/>
    </source>
</evidence>
<dbReference type="GO" id="GO:0046872">
    <property type="term" value="F:metal ion binding"/>
    <property type="evidence" value="ECO:0007669"/>
    <property type="project" value="UniProtKB-UniRule"/>
</dbReference>
<sequence length="620" mass="67813">MRNTRLDDVPIQEALDQWSQSFTFRRETETLPIAQARGRMTAEPVRAQASTPPYPAAAMDGIALRAEAVSDASPSSPVQLREGRDFTYINTGDPLPRPWDTVIMIEKVTEIAEGWVEVTEPSPPWKHVRQPGEDVAQGELVLPDGHRVRPVDMGALLAAGVERVAVLRRPRVAILPTGSEMVPPGTPMQRGQLREFNGTAFAGYLEEWGAEPVYRGIVPDRRKAIRHAISEAVNSCDIVVVNAGSSAGSQDYTPQVLREMGEVLLHGVAARPGRPVVLAVVRGTPVVGIPGYPVSAYLSLDWFVRPLIDQWYGQESEVSPTLSARLIREVRTKTGAEDFVRMQVACVDGQYVAAPLPRGAGVTLSMVRADGWLRVPPSSTGYPAGERVELELARSPQEVEKTLFLTGTDDPLLEELGALMARQPKGWSLAQMVTGERDGLNMLQQRECHGVAVDGEGWSEVVPSDSPSLIQIHLAEREIGWITAPGIQVRQADDLLQPGLTFINRPAGTETRRRLERALAGSYPSDWERSIPSLWKAAAAVGERTADVTIGPRSVAQELGLDWMPLWREPFSLILPEEVFKSPAGQALLKILRSEAFTHRVAALGGSGSVSWKVIRQKGR</sequence>
<comment type="pathway">
    <text evidence="3 10">Cofactor biosynthesis; molybdopterin biosynthesis.</text>
</comment>
<evidence type="ECO:0000313" key="12">
    <source>
        <dbReference type="EMBL" id="SDD00462.1"/>
    </source>
</evidence>
<dbReference type="Pfam" id="PF00994">
    <property type="entry name" value="MoCF_biosynth"/>
    <property type="match status" value="1"/>
</dbReference>
<keyword evidence="7 10" id="KW-0500">Molybdenum</keyword>
<dbReference type="InterPro" id="IPR024370">
    <property type="entry name" value="PBP_domain"/>
</dbReference>
<dbReference type="UniPathway" id="UPA00344"/>
<dbReference type="InterPro" id="IPR036425">
    <property type="entry name" value="MoaB/Mog-like_dom_sf"/>
</dbReference>
<dbReference type="Gene3D" id="3.90.105.10">
    <property type="entry name" value="Molybdopterin biosynthesis moea protein, domain 2"/>
    <property type="match status" value="1"/>
</dbReference>
<dbReference type="PANTHER" id="PTHR10192:SF16">
    <property type="entry name" value="MOLYBDOPTERIN MOLYBDENUMTRANSFERASE"/>
    <property type="match status" value="1"/>
</dbReference>
<keyword evidence="10" id="KW-0479">Metal-binding</keyword>
<dbReference type="STRING" id="1236220.SAMN04488112_12650"/>
<evidence type="ECO:0000256" key="3">
    <source>
        <dbReference type="ARBA" id="ARBA00005046"/>
    </source>
</evidence>
<evidence type="ECO:0000256" key="4">
    <source>
        <dbReference type="ARBA" id="ARBA00010763"/>
    </source>
</evidence>
<evidence type="ECO:0000256" key="5">
    <source>
        <dbReference type="ARBA" id="ARBA00013269"/>
    </source>
</evidence>
<name>A0A1G6R747_9BACL</name>
<dbReference type="InterPro" id="IPR005111">
    <property type="entry name" value="MoeA_C_domain_IV"/>
</dbReference>
<evidence type="ECO:0000256" key="7">
    <source>
        <dbReference type="ARBA" id="ARBA00022505"/>
    </source>
</evidence>
<dbReference type="InterPro" id="IPR038987">
    <property type="entry name" value="MoeA-like"/>
</dbReference>
<keyword evidence="8 10" id="KW-0501">Molybdenum cofactor biosynthesis</keyword>
<dbReference type="Gene3D" id="2.170.190.11">
    <property type="entry name" value="Molybdopterin biosynthesis moea protein, domain 3"/>
    <property type="match status" value="1"/>
</dbReference>
<dbReference type="NCBIfam" id="NF011068">
    <property type="entry name" value="PRK14498.1"/>
    <property type="match status" value="1"/>
</dbReference>
<evidence type="ECO:0000256" key="8">
    <source>
        <dbReference type="ARBA" id="ARBA00023150"/>
    </source>
</evidence>
<keyword evidence="10" id="KW-0460">Magnesium</keyword>
<dbReference type="InterPro" id="IPR008284">
    <property type="entry name" value="MoCF_biosynth_CS"/>
</dbReference>
<dbReference type="Pfam" id="PF03454">
    <property type="entry name" value="MoeA_C"/>
    <property type="match status" value="1"/>
</dbReference>
<dbReference type="RefSeq" id="WP_176758035.1">
    <property type="nucleotide sequence ID" value="NZ_FMZA01000026.1"/>
</dbReference>
<dbReference type="SMART" id="SM00852">
    <property type="entry name" value="MoCF_biosynth"/>
    <property type="match status" value="1"/>
</dbReference>